<dbReference type="InterPro" id="IPR017871">
    <property type="entry name" value="ABC_transporter-like_CS"/>
</dbReference>
<name>A0A0S1XD45_THEBA</name>
<evidence type="ECO:0000256" key="2">
    <source>
        <dbReference type="ARBA" id="ARBA00022448"/>
    </source>
</evidence>
<keyword evidence="3" id="KW-1003">Cell membrane</keyword>
<dbReference type="Proteomes" id="UP000066042">
    <property type="component" value="Chromosome"/>
</dbReference>
<evidence type="ECO:0000256" key="6">
    <source>
        <dbReference type="ARBA" id="ARBA00022967"/>
    </source>
</evidence>
<evidence type="ECO:0000256" key="12">
    <source>
        <dbReference type="ARBA" id="ARBA00048610"/>
    </source>
</evidence>
<dbReference type="GO" id="GO:0005886">
    <property type="term" value="C:plasma membrane"/>
    <property type="evidence" value="ECO:0007669"/>
    <property type="project" value="UniProtKB-SubCell"/>
</dbReference>
<evidence type="ECO:0000259" key="13">
    <source>
        <dbReference type="PROSITE" id="PS50893"/>
    </source>
</evidence>
<comment type="subunit">
    <text evidence="9">The complex is composed of two ATP-binding proteins (NikD and NikE), two transmembrane proteins (NikB and NikC) and a solute-binding protein (NikA).</text>
</comment>
<dbReference type="FunFam" id="3.40.50.300:FF:000016">
    <property type="entry name" value="Oligopeptide ABC transporter ATP-binding component"/>
    <property type="match status" value="1"/>
</dbReference>
<sequence>MPEPILQVRNLTVHFYTYAGIVKAIERVSFDVYRGETFALVGETGCGKSVTSRALTQLIESPGRIVEGEVLYHKEDGTVVDLLKLNEEQIREIRGDEIAYIFQDPHASLDPLYTVGYQIAEAMEVHGKVESIKEGIKKAVDILRSVLIPDPENRVKNYPHELSGGMKQRVVIGIGIANNPKILIADEPTTALDVTVQAQILDLINQLKEKYKATVILITHNLGVVAETADRVAVMYAGKIVEIGSVEQIFKNPLHPYTKGLLKAVPNPMTKIERLEAIPGTVPNLITPPSGCRFHPRCPFATEVCKRKVPELKEMEDGHFVACHLY</sequence>
<evidence type="ECO:0000256" key="10">
    <source>
        <dbReference type="ARBA" id="ARBA00039098"/>
    </source>
</evidence>
<evidence type="ECO:0000256" key="11">
    <source>
        <dbReference type="ARBA" id="ARBA00044143"/>
    </source>
</evidence>
<dbReference type="AlphaFoldDB" id="A0A0S1XD45"/>
<dbReference type="PATRIC" id="fig|55802.8.peg.1765"/>
<dbReference type="RefSeq" id="WP_056934258.1">
    <property type="nucleotide sequence ID" value="NZ_CP013050.1"/>
</dbReference>
<evidence type="ECO:0000313" key="14">
    <source>
        <dbReference type="EMBL" id="ALM75697.1"/>
    </source>
</evidence>
<accession>A0A0S1XD45</accession>
<dbReference type="PROSITE" id="PS00211">
    <property type="entry name" value="ABC_TRANSPORTER_1"/>
    <property type="match status" value="1"/>
</dbReference>
<feature type="domain" description="ABC transporter" evidence="13">
    <location>
        <begin position="8"/>
        <end position="262"/>
    </location>
</feature>
<gene>
    <name evidence="14" type="ORF">TBCH5v1_1787</name>
</gene>
<dbReference type="Pfam" id="PF08352">
    <property type="entry name" value="oligo_HPY"/>
    <property type="match status" value="1"/>
</dbReference>
<comment type="catalytic activity">
    <reaction evidence="12">
        <text>Ni(2+)(out) + ATP + H2O = Ni(2+)(in) + ADP + phosphate + H(+)</text>
        <dbReference type="Rhea" id="RHEA:15557"/>
        <dbReference type="ChEBI" id="CHEBI:15377"/>
        <dbReference type="ChEBI" id="CHEBI:15378"/>
        <dbReference type="ChEBI" id="CHEBI:30616"/>
        <dbReference type="ChEBI" id="CHEBI:43474"/>
        <dbReference type="ChEBI" id="CHEBI:49786"/>
        <dbReference type="ChEBI" id="CHEBI:456216"/>
        <dbReference type="EC" id="7.2.2.11"/>
    </reaction>
    <physiologicalReaction direction="left-to-right" evidence="12">
        <dbReference type="Rhea" id="RHEA:15558"/>
    </physiologicalReaction>
</comment>
<dbReference type="InterPro" id="IPR003593">
    <property type="entry name" value="AAA+_ATPase"/>
</dbReference>
<evidence type="ECO:0000256" key="8">
    <source>
        <dbReference type="ARBA" id="ARBA00023136"/>
    </source>
</evidence>
<protein>
    <recommendedName>
        <fullName evidence="11">Nickel import system ATP-binding protein NikD</fullName>
        <ecNumber evidence="10">7.2.2.11</ecNumber>
    </recommendedName>
</protein>
<evidence type="ECO:0000256" key="1">
    <source>
        <dbReference type="ARBA" id="ARBA00004202"/>
    </source>
</evidence>
<dbReference type="STRING" id="55802.TBCH5v1_1787"/>
<dbReference type="PANTHER" id="PTHR43297">
    <property type="entry name" value="OLIGOPEPTIDE TRANSPORT ATP-BINDING PROTEIN APPD"/>
    <property type="match status" value="1"/>
</dbReference>
<keyword evidence="5 14" id="KW-0067">ATP-binding</keyword>
<proteinExistence type="predicted"/>
<dbReference type="GeneID" id="26137025"/>
<comment type="subcellular location">
    <subcellularLocation>
        <location evidence="1">Cell membrane</location>
        <topology evidence="1">Peripheral membrane protein</topology>
    </subcellularLocation>
</comment>
<keyword evidence="6" id="KW-1278">Translocase</keyword>
<dbReference type="InterPro" id="IPR013563">
    <property type="entry name" value="Oligopep_ABC_C"/>
</dbReference>
<dbReference type="PANTHER" id="PTHR43297:SF13">
    <property type="entry name" value="NICKEL ABC TRANSPORTER, ATP-BINDING PROTEIN"/>
    <property type="match status" value="1"/>
</dbReference>
<keyword evidence="4" id="KW-0547">Nucleotide-binding</keyword>
<dbReference type="EMBL" id="CP013050">
    <property type="protein sequence ID" value="ALM75697.1"/>
    <property type="molecule type" value="Genomic_DNA"/>
</dbReference>
<dbReference type="InterPro" id="IPR027417">
    <property type="entry name" value="P-loop_NTPase"/>
</dbReference>
<dbReference type="GO" id="GO:0015833">
    <property type="term" value="P:peptide transport"/>
    <property type="evidence" value="ECO:0007669"/>
    <property type="project" value="InterPro"/>
</dbReference>
<organism evidence="14 15">
    <name type="scientific">Thermococcus barophilus</name>
    <dbReference type="NCBI Taxonomy" id="55802"/>
    <lineage>
        <taxon>Archaea</taxon>
        <taxon>Methanobacteriati</taxon>
        <taxon>Methanobacteriota</taxon>
        <taxon>Thermococci</taxon>
        <taxon>Thermococcales</taxon>
        <taxon>Thermococcaceae</taxon>
        <taxon>Thermococcus</taxon>
    </lineage>
</organism>
<evidence type="ECO:0000256" key="7">
    <source>
        <dbReference type="ARBA" id="ARBA00023065"/>
    </source>
</evidence>
<dbReference type="GO" id="GO:0005524">
    <property type="term" value="F:ATP binding"/>
    <property type="evidence" value="ECO:0007669"/>
    <property type="project" value="UniProtKB-KW"/>
</dbReference>
<evidence type="ECO:0000256" key="4">
    <source>
        <dbReference type="ARBA" id="ARBA00022741"/>
    </source>
</evidence>
<evidence type="ECO:0000313" key="15">
    <source>
        <dbReference type="Proteomes" id="UP000066042"/>
    </source>
</evidence>
<dbReference type="GO" id="GO:0015413">
    <property type="term" value="F:ABC-type nickel transporter activity"/>
    <property type="evidence" value="ECO:0007669"/>
    <property type="project" value="UniProtKB-EC"/>
</dbReference>
<dbReference type="InterPro" id="IPR050388">
    <property type="entry name" value="ABC_Ni/Peptide_Import"/>
</dbReference>
<dbReference type="SMART" id="SM00382">
    <property type="entry name" value="AAA"/>
    <property type="match status" value="1"/>
</dbReference>
<dbReference type="Gene3D" id="3.40.50.300">
    <property type="entry name" value="P-loop containing nucleotide triphosphate hydrolases"/>
    <property type="match status" value="1"/>
</dbReference>
<evidence type="ECO:0000256" key="5">
    <source>
        <dbReference type="ARBA" id="ARBA00022840"/>
    </source>
</evidence>
<reference evidence="14 15" key="1">
    <citation type="journal article" date="2016" name="Genome Announc.">
        <title>Complete genome sequence of the hyperthermophilic and piezophilic archaeon Thermococcus barophilus Ch5, capable of growth at the expense of hydrogenogenesis from carbon monoxide and formate.</title>
        <authorList>
            <person name="Oger P."/>
            <person name="Sokolova T.G."/>
            <person name="Kozhevnikova D.A."/>
            <person name="Taranov E.A."/>
            <person name="Vannier P."/>
            <person name="Lee H.S."/>
            <person name="Kwon K.K."/>
            <person name="Kang S.G."/>
            <person name="Lee J.H."/>
            <person name="Bonch-Osmolovskaya E.A."/>
            <person name="Lebedinsky A.V."/>
        </authorList>
    </citation>
    <scope>NUCLEOTIDE SEQUENCE [LARGE SCALE GENOMIC DNA]</scope>
    <source>
        <strain evidence="15">Ch5</strain>
    </source>
</reference>
<dbReference type="SUPFAM" id="SSF52540">
    <property type="entry name" value="P-loop containing nucleoside triphosphate hydrolases"/>
    <property type="match status" value="1"/>
</dbReference>
<dbReference type="NCBIfam" id="TIGR01727">
    <property type="entry name" value="oligo_HPY"/>
    <property type="match status" value="1"/>
</dbReference>
<keyword evidence="7" id="KW-0406">Ion transport</keyword>
<keyword evidence="2" id="KW-0813">Transport</keyword>
<evidence type="ECO:0000256" key="9">
    <source>
        <dbReference type="ARBA" id="ARBA00038669"/>
    </source>
</evidence>
<dbReference type="PROSITE" id="PS50893">
    <property type="entry name" value="ABC_TRANSPORTER_2"/>
    <property type="match status" value="1"/>
</dbReference>
<dbReference type="InterPro" id="IPR003439">
    <property type="entry name" value="ABC_transporter-like_ATP-bd"/>
</dbReference>
<evidence type="ECO:0000256" key="3">
    <source>
        <dbReference type="ARBA" id="ARBA00022475"/>
    </source>
</evidence>
<dbReference type="GO" id="GO:0016887">
    <property type="term" value="F:ATP hydrolysis activity"/>
    <property type="evidence" value="ECO:0007669"/>
    <property type="project" value="InterPro"/>
</dbReference>
<dbReference type="CDD" id="cd03257">
    <property type="entry name" value="ABC_NikE_OppD_transporters"/>
    <property type="match status" value="1"/>
</dbReference>
<dbReference type="Pfam" id="PF00005">
    <property type="entry name" value="ABC_tran"/>
    <property type="match status" value="1"/>
</dbReference>
<keyword evidence="8" id="KW-0472">Membrane</keyword>
<dbReference type="EC" id="7.2.2.11" evidence="10"/>